<name>A0ABT0KJX8_9GAMM</name>
<dbReference type="Proteomes" id="UP001202134">
    <property type="component" value="Unassembled WGS sequence"/>
</dbReference>
<dbReference type="RefSeq" id="WP_248954474.1">
    <property type="nucleotide sequence ID" value="NZ_JAKIKU010000001.1"/>
</dbReference>
<proteinExistence type="predicted"/>
<organism evidence="1 2">
    <name type="scientific">Shewanella electrodiphila</name>
    <dbReference type="NCBI Taxonomy" id="934143"/>
    <lineage>
        <taxon>Bacteria</taxon>
        <taxon>Pseudomonadati</taxon>
        <taxon>Pseudomonadota</taxon>
        <taxon>Gammaproteobacteria</taxon>
        <taxon>Alteromonadales</taxon>
        <taxon>Shewanellaceae</taxon>
        <taxon>Shewanella</taxon>
    </lineage>
</organism>
<evidence type="ECO:0000313" key="2">
    <source>
        <dbReference type="Proteomes" id="UP001202134"/>
    </source>
</evidence>
<dbReference type="EMBL" id="JAKIKU010000001">
    <property type="protein sequence ID" value="MCL1043919.1"/>
    <property type="molecule type" value="Genomic_DNA"/>
</dbReference>
<gene>
    <name evidence="1" type="ORF">L2737_01045</name>
</gene>
<accession>A0ABT0KJX8</accession>
<reference evidence="1 2" key="1">
    <citation type="submission" date="2022-01" db="EMBL/GenBank/DDBJ databases">
        <title>Whole genome-based taxonomy of the Shewanellaceae.</title>
        <authorList>
            <person name="Martin-Rodriguez A.J."/>
        </authorList>
    </citation>
    <scope>NUCLEOTIDE SEQUENCE [LARGE SCALE GENOMIC DNA]</scope>
    <source>
        <strain evidence="1 2">DSM 24955</strain>
    </source>
</reference>
<keyword evidence="2" id="KW-1185">Reference proteome</keyword>
<protein>
    <submittedName>
        <fullName evidence="1">Uncharacterized protein</fullName>
    </submittedName>
</protein>
<comment type="caution">
    <text evidence="1">The sequence shown here is derived from an EMBL/GenBank/DDBJ whole genome shotgun (WGS) entry which is preliminary data.</text>
</comment>
<sequence>MIKQNLMITSKLLKSICIIGLVCITKMVSAQISITEIQPITFPTVLQNSGSSTTVVVNWKGAIGNSTNSILLDNDYSQGRYYITSDSTAPIDINFISLANEPLIQLKNFRVRYKNVTYKTFPILGLENPGAAGEYIDIGAKVVANKKSSQGAKFLQYSLSVEEQ</sequence>
<evidence type="ECO:0000313" key="1">
    <source>
        <dbReference type="EMBL" id="MCL1043919.1"/>
    </source>
</evidence>